<dbReference type="Gene3D" id="3.90.25.10">
    <property type="entry name" value="UDP-galactose 4-epimerase, domain 1"/>
    <property type="match status" value="1"/>
</dbReference>
<accession>A0A1H9D5H7</accession>
<dbReference type="EC" id="1.1.1.133" evidence="3 6"/>
<keyword evidence="9" id="KW-1185">Reference proteome</keyword>
<dbReference type="Gene3D" id="3.40.50.720">
    <property type="entry name" value="NAD(P)-binding Rossmann-like Domain"/>
    <property type="match status" value="1"/>
</dbReference>
<dbReference type="STRING" id="1855383.SAMN05216548_102355"/>
<dbReference type="Pfam" id="PF04321">
    <property type="entry name" value="RmlD_sub_bind"/>
    <property type="match status" value="1"/>
</dbReference>
<dbReference type="GO" id="GO:0008831">
    <property type="term" value="F:dTDP-4-dehydrorhamnose reductase activity"/>
    <property type="evidence" value="ECO:0007669"/>
    <property type="project" value="UniProtKB-EC"/>
</dbReference>
<dbReference type="NCBIfam" id="TIGR01214">
    <property type="entry name" value="rmlD"/>
    <property type="match status" value="1"/>
</dbReference>
<evidence type="ECO:0000256" key="3">
    <source>
        <dbReference type="ARBA" id="ARBA00012929"/>
    </source>
</evidence>
<comment type="catalytic activity">
    <reaction evidence="5 6">
        <text>dTDP-beta-L-rhamnose + NADP(+) = dTDP-4-dehydro-beta-L-rhamnose + NADPH + H(+)</text>
        <dbReference type="Rhea" id="RHEA:21796"/>
        <dbReference type="ChEBI" id="CHEBI:15378"/>
        <dbReference type="ChEBI" id="CHEBI:57510"/>
        <dbReference type="ChEBI" id="CHEBI:57783"/>
        <dbReference type="ChEBI" id="CHEBI:58349"/>
        <dbReference type="ChEBI" id="CHEBI:62830"/>
        <dbReference type="EC" id="1.1.1.133"/>
    </reaction>
</comment>
<gene>
    <name evidence="8" type="ORF">SAMN05216548_102355</name>
</gene>
<evidence type="ECO:0000313" key="8">
    <source>
        <dbReference type="EMBL" id="SEQ08639.1"/>
    </source>
</evidence>
<proteinExistence type="inferred from homology"/>
<dbReference type="InterPro" id="IPR029903">
    <property type="entry name" value="RmlD-like-bd"/>
</dbReference>
<sequence>MTLRALVFGGGGQLGRELVVQARAGAIDLLSLGHADGDIVDPASIRQALDRHRPDVVVNAAAYTAVDRAESEPDKAFAINARAPGLLAVACAAANLPLIHVSTDYVFDGRKTGAYVEDDPIAPQTVYGRSKAEGESAVRAELHRHLILRTSWVYGAHGGNFLKTMLRLAGERDRLTVVADQHGCPTASIDLAQGILIAAERAASGDSVWGTYHLAGTGVTTWHGFACAIVEAAAPLTGRRPAVDAIDTAGFPTAAARPANSELDSGRFASVFGFRAVPWMERTGEVVRELCRTSRENNNEKPGVAGA</sequence>
<evidence type="ECO:0000313" key="9">
    <source>
        <dbReference type="Proteomes" id="UP000199647"/>
    </source>
</evidence>
<dbReference type="Proteomes" id="UP000199647">
    <property type="component" value="Unassembled WGS sequence"/>
</dbReference>
<organism evidence="8 9">
    <name type="scientific">Faunimonas pinastri</name>
    <dbReference type="NCBI Taxonomy" id="1855383"/>
    <lineage>
        <taxon>Bacteria</taxon>
        <taxon>Pseudomonadati</taxon>
        <taxon>Pseudomonadota</taxon>
        <taxon>Alphaproteobacteria</taxon>
        <taxon>Hyphomicrobiales</taxon>
        <taxon>Afifellaceae</taxon>
        <taxon>Faunimonas</taxon>
    </lineage>
</organism>
<comment type="similarity">
    <text evidence="2 6">Belongs to the dTDP-4-dehydrorhamnose reductase family.</text>
</comment>
<protein>
    <recommendedName>
        <fullName evidence="4 6">dTDP-4-dehydrorhamnose reductase</fullName>
        <ecNumber evidence="3 6">1.1.1.133</ecNumber>
    </recommendedName>
</protein>
<dbReference type="InterPro" id="IPR005913">
    <property type="entry name" value="dTDP_dehydrorham_reduct"/>
</dbReference>
<dbReference type="OrthoDB" id="9803892at2"/>
<dbReference type="CDD" id="cd05254">
    <property type="entry name" value="dTDP_HR_like_SDR_e"/>
    <property type="match status" value="1"/>
</dbReference>
<evidence type="ECO:0000256" key="2">
    <source>
        <dbReference type="ARBA" id="ARBA00010944"/>
    </source>
</evidence>
<evidence type="ECO:0000259" key="7">
    <source>
        <dbReference type="Pfam" id="PF04321"/>
    </source>
</evidence>
<evidence type="ECO:0000256" key="4">
    <source>
        <dbReference type="ARBA" id="ARBA00017099"/>
    </source>
</evidence>
<dbReference type="PANTHER" id="PTHR10491">
    <property type="entry name" value="DTDP-4-DEHYDRORHAMNOSE REDUCTASE"/>
    <property type="match status" value="1"/>
</dbReference>
<comment type="function">
    <text evidence="6">Catalyzes the reduction of dTDP-6-deoxy-L-lyxo-4-hexulose to yield dTDP-L-rhamnose.</text>
</comment>
<reference evidence="8 9" key="1">
    <citation type="submission" date="2016-10" db="EMBL/GenBank/DDBJ databases">
        <authorList>
            <person name="de Groot N.N."/>
        </authorList>
    </citation>
    <scope>NUCLEOTIDE SEQUENCE [LARGE SCALE GENOMIC DNA]</scope>
    <source>
        <strain evidence="8 9">A52C2</strain>
    </source>
</reference>
<dbReference type="AlphaFoldDB" id="A0A1H9D5H7"/>
<dbReference type="InterPro" id="IPR036291">
    <property type="entry name" value="NAD(P)-bd_dom_sf"/>
</dbReference>
<keyword evidence="6" id="KW-0521">NADP</keyword>
<keyword evidence="6" id="KW-0560">Oxidoreductase</keyword>
<evidence type="ECO:0000256" key="6">
    <source>
        <dbReference type="RuleBase" id="RU364082"/>
    </source>
</evidence>
<evidence type="ECO:0000256" key="1">
    <source>
        <dbReference type="ARBA" id="ARBA00004781"/>
    </source>
</evidence>
<dbReference type="RefSeq" id="WP_092495509.1">
    <property type="nucleotide sequence ID" value="NZ_FOFG01000002.1"/>
</dbReference>
<dbReference type="SUPFAM" id="SSF51735">
    <property type="entry name" value="NAD(P)-binding Rossmann-fold domains"/>
    <property type="match status" value="1"/>
</dbReference>
<dbReference type="UniPathway" id="UPA00124"/>
<dbReference type="PANTHER" id="PTHR10491:SF4">
    <property type="entry name" value="METHIONINE ADENOSYLTRANSFERASE 2 SUBUNIT BETA"/>
    <property type="match status" value="1"/>
</dbReference>
<dbReference type="GO" id="GO:0019305">
    <property type="term" value="P:dTDP-rhamnose biosynthetic process"/>
    <property type="evidence" value="ECO:0007669"/>
    <property type="project" value="UniProtKB-UniPathway"/>
</dbReference>
<feature type="domain" description="RmlD-like substrate binding" evidence="7">
    <location>
        <begin position="5"/>
        <end position="290"/>
    </location>
</feature>
<name>A0A1H9D5H7_9HYPH</name>
<comment type="cofactor">
    <cofactor evidence="6">
        <name>Mg(2+)</name>
        <dbReference type="ChEBI" id="CHEBI:18420"/>
    </cofactor>
    <text evidence="6">Binds 1 Mg(2+) ion per monomer.</text>
</comment>
<dbReference type="EMBL" id="FOFG01000002">
    <property type="protein sequence ID" value="SEQ08639.1"/>
    <property type="molecule type" value="Genomic_DNA"/>
</dbReference>
<comment type="pathway">
    <text evidence="1 6">Carbohydrate biosynthesis; dTDP-L-rhamnose biosynthesis.</text>
</comment>
<evidence type="ECO:0000256" key="5">
    <source>
        <dbReference type="ARBA" id="ARBA00048200"/>
    </source>
</evidence>